<protein>
    <submittedName>
        <fullName evidence="1">Uncharacterized protein</fullName>
    </submittedName>
</protein>
<dbReference type="AlphaFoldDB" id="A0A0F8ZBX5"/>
<organism evidence="1">
    <name type="scientific">marine sediment metagenome</name>
    <dbReference type="NCBI Taxonomy" id="412755"/>
    <lineage>
        <taxon>unclassified sequences</taxon>
        <taxon>metagenomes</taxon>
        <taxon>ecological metagenomes</taxon>
    </lineage>
</organism>
<name>A0A0F8ZBX5_9ZZZZ</name>
<accession>A0A0F8ZBX5</accession>
<comment type="caution">
    <text evidence="1">The sequence shown here is derived from an EMBL/GenBank/DDBJ whole genome shotgun (WGS) entry which is preliminary data.</text>
</comment>
<dbReference type="EMBL" id="LAZR01061247">
    <property type="protein sequence ID" value="KKK63969.1"/>
    <property type="molecule type" value="Genomic_DNA"/>
</dbReference>
<gene>
    <name evidence="1" type="ORF">LCGC14_2988940</name>
</gene>
<sequence>MEKQEEKQEYGYCTNCGSTQKQKHYPMTYNVNTMQSSQDFVCLKCHRIKTVRI</sequence>
<proteinExistence type="predicted"/>
<reference evidence="1" key="1">
    <citation type="journal article" date="2015" name="Nature">
        <title>Complex archaea that bridge the gap between prokaryotes and eukaryotes.</title>
        <authorList>
            <person name="Spang A."/>
            <person name="Saw J.H."/>
            <person name="Jorgensen S.L."/>
            <person name="Zaremba-Niedzwiedzka K."/>
            <person name="Martijn J."/>
            <person name="Lind A.E."/>
            <person name="van Eijk R."/>
            <person name="Schleper C."/>
            <person name="Guy L."/>
            <person name="Ettema T.J."/>
        </authorList>
    </citation>
    <scope>NUCLEOTIDE SEQUENCE</scope>
</reference>
<evidence type="ECO:0000313" key="1">
    <source>
        <dbReference type="EMBL" id="KKK63969.1"/>
    </source>
</evidence>